<keyword evidence="4 7" id="KW-0560">Oxidoreductase</keyword>
<evidence type="ECO:0000313" key="12">
    <source>
        <dbReference type="Proteomes" id="UP000196368"/>
    </source>
</evidence>
<dbReference type="InterPro" id="IPR013785">
    <property type="entry name" value="Aldolase_TIM"/>
</dbReference>
<dbReference type="Proteomes" id="UP000196368">
    <property type="component" value="Unassembled WGS sequence"/>
</dbReference>
<feature type="active site" description="Thioimidate intermediate" evidence="7 8">
    <location>
        <position position="187"/>
    </location>
</feature>
<dbReference type="EMBL" id="NFJD01000001">
    <property type="protein sequence ID" value="OUO57273.1"/>
    <property type="molecule type" value="Genomic_DNA"/>
</dbReference>
<dbReference type="CDD" id="cd00381">
    <property type="entry name" value="IMPDH"/>
    <property type="match status" value="1"/>
</dbReference>
<keyword evidence="1 7" id="KW-0479">Metal-binding</keyword>
<feature type="binding site" evidence="7">
    <location>
        <begin position="217"/>
        <end position="240"/>
    </location>
    <ligand>
        <name>NADP(+)</name>
        <dbReference type="ChEBI" id="CHEBI:58349"/>
    </ligand>
</feature>
<evidence type="ECO:0000256" key="2">
    <source>
        <dbReference type="ARBA" id="ARBA00022857"/>
    </source>
</evidence>
<dbReference type="PROSITE" id="PS00487">
    <property type="entry name" value="IMP_DH_GMP_RED"/>
    <property type="match status" value="1"/>
</dbReference>
<evidence type="ECO:0000256" key="4">
    <source>
        <dbReference type="ARBA" id="ARBA00023002"/>
    </source>
</evidence>
<dbReference type="PIRSF" id="PIRSF000235">
    <property type="entry name" value="GMP_reductase"/>
    <property type="match status" value="1"/>
</dbReference>
<dbReference type="Gene3D" id="3.20.20.70">
    <property type="entry name" value="Aldolase class I"/>
    <property type="match status" value="1"/>
</dbReference>
<dbReference type="AlphaFoldDB" id="A0A1Y4DDT0"/>
<evidence type="ECO:0000313" key="11">
    <source>
        <dbReference type="EMBL" id="OUO57273.1"/>
    </source>
</evidence>
<feature type="binding site" evidence="7 9">
    <location>
        <position position="182"/>
    </location>
    <ligand>
        <name>K(+)</name>
        <dbReference type="ChEBI" id="CHEBI:29103"/>
    </ligand>
</feature>
<evidence type="ECO:0000256" key="7">
    <source>
        <dbReference type="HAMAP-Rule" id="MF_00596"/>
    </source>
</evidence>
<keyword evidence="12" id="KW-1185">Reference proteome</keyword>
<feature type="domain" description="IMP dehydrogenase/GMP reductase" evidence="10">
    <location>
        <begin position="9"/>
        <end position="357"/>
    </location>
</feature>
<proteinExistence type="inferred from homology"/>
<dbReference type="GO" id="GO:0046872">
    <property type="term" value="F:metal ion binding"/>
    <property type="evidence" value="ECO:0007669"/>
    <property type="project" value="UniProtKB-KW"/>
</dbReference>
<keyword evidence="3 7" id="KW-0630">Potassium</keyword>
<dbReference type="InterPro" id="IPR001093">
    <property type="entry name" value="IMP_DH_GMPRt"/>
</dbReference>
<dbReference type="HAMAP" id="MF_00596">
    <property type="entry name" value="GMP_reduct_type1"/>
    <property type="match status" value="1"/>
</dbReference>
<dbReference type="GO" id="GO:0003920">
    <property type="term" value="F:GMP reductase activity"/>
    <property type="evidence" value="ECO:0007669"/>
    <property type="project" value="UniProtKB-UniRule"/>
</dbReference>
<feature type="binding site" evidence="7 9">
    <location>
        <position position="184"/>
    </location>
    <ligand>
        <name>K(+)</name>
        <dbReference type="ChEBI" id="CHEBI:29103"/>
    </ligand>
</feature>
<evidence type="ECO:0000256" key="1">
    <source>
        <dbReference type="ARBA" id="ARBA00022723"/>
    </source>
</evidence>
<protein>
    <recommendedName>
        <fullName evidence="7">GMP reductase</fullName>
        <ecNumber evidence="7">1.7.1.7</ecNumber>
    </recommendedName>
    <alternativeName>
        <fullName evidence="7">Guanosine 5'-monophosphate oxidoreductase</fullName>
        <shortName evidence="7">Guanosine monophosphate reductase</shortName>
    </alternativeName>
</protein>
<comment type="caution">
    <text evidence="7">Lacks conserved residue(s) required for the propagation of feature annotation.</text>
</comment>
<dbReference type="InterPro" id="IPR015875">
    <property type="entry name" value="IMP_DH/GMP_Rdtase_CS"/>
</dbReference>
<dbReference type="OrthoDB" id="9805398at2"/>
<evidence type="ECO:0000256" key="9">
    <source>
        <dbReference type="PIRSR" id="PIRSR000235-3"/>
    </source>
</evidence>
<evidence type="ECO:0000256" key="8">
    <source>
        <dbReference type="PIRSR" id="PIRSR000235-1"/>
    </source>
</evidence>
<dbReference type="GO" id="GO:0016616">
    <property type="term" value="F:oxidoreductase activity, acting on the CH-OH group of donors, NAD or NADP as acceptor"/>
    <property type="evidence" value="ECO:0007669"/>
    <property type="project" value="UniProtKB-ARBA"/>
</dbReference>
<dbReference type="InterPro" id="IPR005993">
    <property type="entry name" value="GMPR"/>
</dbReference>
<dbReference type="GO" id="GO:0006163">
    <property type="term" value="P:purine nucleotide metabolic process"/>
    <property type="evidence" value="ECO:0007669"/>
    <property type="project" value="UniProtKB-UniRule"/>
</dbReference>
<organism evidence="11 12">
    <name type="scientific">Candidatus Avelusimicrobium gallicola</name>
    <dbReference type="NCBI Taxonomy" id="2562704"/>
    <lineage>
        <taxon>Bacteria</taxon>
        <taxon>Pseudomonadati</taxon>
        <taxon>Elusimicrobiota</taxon>
        <taxon>Elusimicrobia</taxon>
        <taxon>Elusimicrobiales</taxon>
        <taxon>Elusimicrobiaceae</taxon>
        <taxon>Candidatus Avelusimicrobium</taxon>
    </lineage>
</organism>
<evidence type="ECO:0000259" key="10">
    <source>
        <dbReference type="Pfam" id="PF00478"/>
    </source>
</evidence>
<evidence type="ECO:0000256" key="3">
    <source>
        <dbReference type="ARBA" id="ARBA00022958"/>
    </source>
</evidence>
<sequence length="367" mass="40366">MRIYDDIQLDYCDVLLRPKRSTLASRSEVIVEREYTFKWCPRSLTATGIVAANMATTGTFEIAKEMQKLRLMSALHKHYTAQELLQFLKDNAQAFGNNDLLFVSSGVSDADYEKLKQVMASKLINNICVDVANGYSPYLINYIRKIRKDFPQALIMAGNVVTGDMCEDLILNGADIVKVGIGPGSVCTTRKLTGVGRPQFSTVIECADAAHGVGGMICADGGCTVPGDVCKSLCAGADFVMLGGLLAGHTESGGEMCTKSFQTGEVEMIDDKTCAMRIEEKQYKKFYGMSSEYAQDKHYGGMKKYRASEGKVVEIPFRGPIEHTLLAILGGIRSCMTYIGAKRLKDMPKCATFYRVNRQLNTIFGND</sequence>
<gene>
    <name evidence="7" type="primary">guaC</name>
    <name evidence="11" type="ORF">B5F75_00390</name>
</gene>
<evidence type="ECO:0000256" key="5">
    <source>
        <dbReference type="ARBA" id="ARBA00037691"/>
    </source>
</evidence>
<dbReference type="InterPro" id="IPR050139">
    <property type="entry name" value="GMP_reductase"/>
</dbReference>
<dbReference type="NCBIfam" id="NF003470">
    <property type="entry name" value="PRK05096.1"/>
    <property type="match status" value="1"/>
</dbReference>
<comment type="caution">
    <text evidence="11">The sequence shown here is derived from an EMBL/GenBank/DDBJ whole genome shotgun (WGS) entry which is preliminary data.</text>
</comment>
<comment type="function">
    <text evidence="5 7">Catalyzes the irreversible NADPH-dependent deamination of GMP to IMP. It functions in the conversion of nucleobase, nucleoside and nucleotide derivatives of G to A nucleotides, and in maintaining the intracellular balance of A and G nucleotides.</text>
</comment>
<dbReference type="FunFam" id="3.20.20.70:FF:000424">
    <property type="entry name" value="Inosine-5'-monophosphate dehydrogenase 2"/>
    <property type="match status" value="1"/>
</dbReference>
<reference evidence="12" key="1">
    <citation type="submission" date="2017-04" db="EMBL/GenBank/DDBJ databases">
        <title>Function of individual gut microbiota members based on whole genome sequencing of pure cultures obtained from chicken caecum.</title>
        <authorList>
            <person name="Medvecky M."/>
            <person name="Cejkova D."/>
            <person name="Polansky O."/>
            <person name="Karasova D."/>
            <person name="Kubasova T."/>
            <person name="Cizek A."/>
            <person name="Rychlik I."/>
        </authorList>
    </citation>
    <scope>NUCLEOTIDE SEQUENCE [LARGE SCALE GENOMIC DNA]</scope>
    <source>
        <strain evidence="12">An273</strain>
    </source>
</reference>
<name>A0A1Y4DDT0_9BACT</name>
<dbReference type="SUPFAM" id="SSF51412">
    <property type="entry name" value="Inosine monophosphate dehydrogenase (IMPDH)"/>
    <property type="match status" value="1"/>
</dbReference>
<keyword evidence="2 7" id="KW-0521">NADP</keyword>
<comment type="subunit">
    <text evidence="7">Homotetramer.</text>
</comment>
<dbReference type="PANTHER" id="PTHR43170:SF5">
    <property type="entry name" value="GMP REDUCTASE"/>
    <property type="match status" value="1"/>
</dbReference>
<dbReference type="RefSeq" id="WP_087286273.1">
    <property type="nucleotide sequence ID" value="NZ_NFJD01000001.1"/>
</dbReference>
<dbReference type="Pfam" id="PF00478">
    <property type="entry name" value="IMPDH"/>
    <property type="match status" value="1"/>
</dbReference>
<comment type="similarity">
    <text evidence="7">Belongs to the IMPDH/GMPR family. GuaC type 1 subfamily.</text>
</comment>
<dbReference type="SMART" id="SM01240">
    <property type="entry name" value="IMPDH"/>
    <property type="match status" value="1"/>
</dbReference>
<dbReference type="EC" id="1.7.1.7" evidence="7"/>
<dbReference type="PANTHER" id="PTHR43170">
    <property type="entry name" value="GMP REDUCTASE"/>
    <property type="match status" value="1"/>
</dbReference>
<accession>A0A1Y4DDT0</accession>
<dbReference type="GO" id="GO:1902560">
    <property type="term" value="C:GMP reductase complex"/>
    <property type="evidence" value="ECO:0007669"/>
    <property type="project" value="InterPro"/>
</dbReference>
<comment type="catalytic activity">
    <reaction evidence="6 7">
        <text>IMP + NH4(+) + NADP(+) = GMP + NADPH + 2 H(+)</text>
        <dbReference type="Rhea" id="RHEA:17185"/>
        <dbReference type="ChEBI" id="CHEBI:15378"/>
        <dbReference type="ChEBI" id="CHEBI:28938"/>
        <dbReference type="ChEBI" id="CHEBI:57783"/>
        <dbReference type="ChEBI" id="CHEBI:58053"/>
        <dbReference type="ChEBI" id="CHEBI:58115"/>
        <dbReference type="ChEBI" id="CHEBI:58349"/>
        <dbReference type="EC" id="1.7.1.7"/>
    </reaction>
</comment>
<evidence type="ECO:0000256" key="6">
    <source>
        <dbReference type="ARBA" id="ARBA00048616"/>
    </source>
</evidence>